<dbReference type="PANTHER" id="PTHR31303">
    <property type="entry name" value="CTP-DEPENDENT DIACYLGLYCEROL KINASE 1"/>
    <property type="match status" value="1"/>
</dbReference>
<evidence type="ECO:0000256" key="1">
    <source>
        <dbReference type="SAM" id="MobiDB-lite"/>
    </source>
</evidence>
<keyword evidence="2" id="KW-1133">Transmembrane helix</keyword>
<feature type="region of interest" description="Disordered" evidence="1">
    <location>
        <begin position="1"/>
        <end position="21"/>
    </location>
</feature>
<protein>
    <recommendedName>
        <fullName evidence="5">Phosphatidate cytidylyltransferase</fullName>
    </recommendedName>
</protein>
<feature type="transmembrane region" description="Helical" evidence="2">
    <location>
        <begin position="283"/>
        <end position="304"/>
    </location>
</feature>
<reference evidence="3" key="1">
    <citation type="submission" date="2020-11" db="EMBL/GenBank/DDBJ databases">
        <authorList>
            <consortium name="DOE Joint Genome Institute"/>
            <person name="Ahrendt S."/>
            <person name="Riley R."/>
            <person name="Andreopoulos W."/>
            <person name="Labutti K."/>
            <person name="Pangilinan J."/>
            <person name="Ruiz-Duenas F.J."/>
            <person name="Barrasa J.M."/>
            <person name="Sanchez-Garcia M."/>
            <person name="Camarero S."/>
            <person name="Miyauchi S."/>
            <person name="Serrano A."/>
            <person name="Linde D."/>
            <person name="Babiker R."/>
            <person name="Drula E."/>
            <person name="Ayuso-Fernandez I."/>
            <person name="Pacheco R."/>
            <person name="Padilla G."/>
            <person name="Ferreira P."/>
            <person name="Barriuso J."/>
            <person name="Kellner H."/>
            <person name="Castanera R."/>
            <person name="Alfaro M."/>
            <person name="Ramirez L."/>
            <person name="Pisabarro A.G."/>
            <person name="Kuo A."/>
            <person name="Tritt A."/>
            <person name="Lipzen A."/>
            <person name="He G."/>
            <person name="Yan M."/>
            <person name="Ng V."/>
            <person name="Cullen D."/>
            <person name="Martin F."/>
            <person name="Rosso M.-N."/>
            <person name="Henrissat B."/>
            <person name="Hibbett D."/>
            <person name="Martinez A.T."/>
            <person name="Grigoriev I.V."/>
        </authorList>
    </citation>
    <scope>NUCLEOTIDE SEQUENCE</scope>
    <source>
        <strain evidence="3">MF-IS2</strain>
    </source>
</reference>
<organism evidence="3 4">
    <name type="scientific">Macrolepiota fuliginosa MF-IS2</name>
    <dbReference type="NCBI Taxonomy" id="1400762"/>
    <lineage>
        <taxon>Eukaryota</taxon>
        <taxon>Fungi</taxon>
        <taxon>Dikarya</taxon>
        <taxon>Basidiomycota</taxon>
        <taxon>Agaricomycotina</taxon>
        <taxon>Agaricomycetes</taxon>
        <taxon>Agaricomycetidae</taxon>
        <taxon>Agaricales</taxon>
        <taxon>Agaricineae</taxon>
        <taxon>Agaricaceae</taxon>
        <taxon>Macrolepiota</taxon>
    </lineage>
</organism>
<keyword evidence="2" id="KW-0472">Membrane</keyword>
<feature type="transmembrane region" description="Helical" evidence="2">
    <location>
        <begin position="370"/>
        <end position="391"/>
    </location>
</feature>
<dbReference type="GO" id="GO:0006654">
    <property type="term" value="P:phosphatidic acid biosynthetic process"/>
    <property type="evidence" value="ECO:0007669"/>
    <property type="project" value="TreeGrafter"/>
</dbReference>
<dbReference type="EMBL" id="MU151488">
    <property type="protein sequence ID" value="KAF9443333.1"/>
    <property type="molecule type" value="Genomic_DNA"/>
</dbReference>
<evidence type="ECO:0000256" key="2">
    <source>
        <dbReference type="SAM" id="Phobius"/>
    </source>
</evidence>
<comment type="caution">
    <text evidence="3">The sequence shown here is derived from an EMBL/GenBank/DDBJ whole genome shotgun (WGS) entry which is preliminary data.</text>
</comment>
<feature type="transmembrane region" description="Helical" evidence="2">
    <location>
        <begin position="338"/>
        <end position="358"/>
    </location>
</feature>
<keyword evidence="2" id="KW-0812">Transmembrane</keyword>
<keyword evidence="4" id="KW-1185">Reference proteome</keyword>
<evidence type="ECO:0008006" key="5">
    <source>
        <dbReference type="Google" id="ProtNLM"/>
    </source>
</evidence>
<dbReference type="GO" id="GO:0004143">
    <property type="term" value="F:ATP-dependent diacylglycerol kinase activity"/>
    <property type="evidence" value="ECO:0007669"/>
    <property type="project" value="InterPro"/>
</dbReference>
<dbReference type="OrthoDB" id="5673at2759"/>
<dbReference type="AlphaFoldDB" id="A0A9P6BZE2"/>
<dbReference type="InterPro" id="IPR037997">
    <property type="entry name" value="Dgk1-like"/>
</dbReference>
<gene>
    <name evidence="3" type="ORF">P691DRAFT_738019</name>
</gene>
<evidence type="ECO:0000313" key="4">
    <source>
        <dbReference type="Proteomes" id="UP000807342"/>
    </source>
</evidence>
<dbReference type="GO" id="GO:0005789">
    <property type="term" value="C:endoplasmic reticulum membrane"/>
    <property type="evidence" value="ECO:0007669"/>
    <property type="project" value="TreeGrafter"/>
</dbReference>
<proteinExistence type="predicted"/>
<accession>A0A9P6BZE2</accession>
<evidence type="ECO:0000313" key="3">
    <source>
        <dbReference type="EMBL" id="KAF9443333.1"/>
    </source>
</evidence>
<dbReference type="PANTHER" id="PTHR31303:SF1">
    <property type="entry name" value="CTP-DEPENDENT DIACYLGLYCEROL KINASE 1"/>
    <property type="match status" value="1"/>
</dbReference>
<name>A0A9P6BZE2_9AGAR</name>
<dbReference type="Proteomes" id="UP000807342">
    <property type="component" value="Unassembled WGS sequence"/>
</dbReference>
<feature type="region of interest" description="Disordered" evidence="1">
    <location>
        <begin position="63"/>
        <end position="93"/>
    </location>
</feature>
<sequence length="397" mass="43061">MSIDPVAVPPRNPRTRTRSRSLSPIIAFSSAPLPNDKGVQNITRKVIRRLEGLGHLELVDMYATPEDDTDVPSSNVSDGGGGEREMEVEAEDERAEVERALYDELVRRDGALNGNGHANGHVNGHATANGVVAKSPKQRQKVDWEIPRKLLHSSIGFFTMYFYISESDVSKIVFVLWTSLCIIVPADVLRLRSPRFERIYERFLGFLMRESEKTSTNGVIWYILGALLALTFYPADIAVIAIIILSWADTAASTIGRFYGPSSRRLPTHIPFLRIPLAPRKSMAGFVAACLTGGMIAIGFWALIAPVRFAGRDVSWDFVKGVRLGLGSGVGNGSEGFLGGWVGLGVIGVVAGLVSGVAEAMDLGSWDDNLTLPVISGGCLFGFLKLAGWLGKVWTSS</sequence>